<reference evidence="3 4" key="1">
    <citation type="submission" date="2024-03" db="EMBL/GenBank/DDBJ databases">
        <title>Human intestinal bacterial collection.</title>
        <authorList>
            <person name="Pauvert C."/>
            <person name="Hitch T.C.A."/>
            <person name="Clavel T."/>
        </authorList>
    </citation>
    <scope>NUCLEOTIDE SEQUENCE [LARGE SCALE GENOMIC DNA]</scope>
    <source>
        <strain evidence="3 4">CLA-SR-H021</strain>
    </source>
</reference>
<evidence type="ECO:0000313" key="3">
    <source>
        <dbReference type="EMBL" id="MEQ2424912.1"/>
    </source>
</evidence>
<keyword evidence="4" id="KW-1185">Reference proteome</keyword>
<dbReference type="EMBL" id="JBBMFM010000021">
    <property type="protein sequence ID" value="MEQ2424912.1"/>
    <property type="molecule type" value="Genomic_DNA"/>
</dbReference>
<dbReference type="Gene3D" id="3.40.50.510">
    <property type="entry name" value="Phosphotransferase system, mannose-type IIA component"/>
    <property type="match status" value="1"/>
</dbReference>
<dbReference type="Pfam" id="PF03610">
    <property type="entry name" value="EIIA-man"/>
    <property type="match status" value="1"/>
</dbReference>
<dbReference type="PANTHER" id="PTHR33799">
    <property type="entry name" value="PTS PERMEASE-RELATED-RELATED"/>
    <property type="match status" value="1"/>
</dbReference>
<dbReference type="InterPro" id="IPR051471">
    <property type="entry name" value="Bacterial_PTS_sugar_comp"/>
</dbReference>
<dbReference type="InterPro" id="IPR004701">
    <property type="entry name" value="PTS_EIIA_man-typ"/>
</dbReference>
<sequence length="149" mass="15727">MKNMVLVTHADFAKGILTSLNLVLGQVEHVDYVSITAKETIPEIASMIEEKITGFGSNGPTVVLTDIAGGSTTQAAMKLLGDGRKVYLVTGLNLGLLLEIALLPLGEGEEADKGMLRTAIENSRSSMYLVNDMMESGPDTDASGDLGEL</sequence>
<feature type="domain" description="PTS EIIA type-4" evidence="2">
    <location>
        <begin position="1"/>
        <end position="127"/>
    </location>
</feature>
<organism evidence="3 4">
    <name type="scientific">Enterocloster hominis</name>
    <name type="common">ex Hitch et al. 2024</name>
    <dbReference type="NCBI Taxonomy" id="1917870"/>
    <lineage>
        <taxon>Bacteria</taxon>
        <taxon>Bacillati</taxon>
        <taxon>Bacillota</taxon>
        <taxon>Clostridia</taxon>
        <taxon>Lachnospirales</taxon>
        <taxon>Lachnospiraceae</taxon>
        <taxon>Enterocloster</taxon>
    </lineage>
</organism>
<dbReference type="Proteomes" id="UP001454086">
    <property type="component" value="Unassembled WGS sequence"/>
</dbReference>
<evidence type="ECO:0000313" key="4">
    <source>
        <dbReference type="Proteomes" id="UP001454086"/>
    </source>
</evidence>
<comment type="caution">
    <text evidence="3">The sequence shown here is derived from an EMBL/GenBank/DDBJ whole genome shotgun (WGS) entry which is preliminary data.</text>
</comment>
<keyword evidence="1" id="KW-0808">Transferase</keyword>
<gene>
    <name evidence="3" type="ORF">WMQ36_07995</name>
</gene>
<dbReference type="PROSITE" id="PS51096">
    <property type="entry name" value="PTS_EIIA_TYPE_4"/>
    <property type="match status" value="1"/>
</dbReference>
<dbReference type="InterPro" id="IPR036662">
    <property type="entry name" value="PTS_EIIA_man-typ_sf"/>
</dbReference>
<dbReference type="RefSeq" id="WP_008724525.1">
    <property type="nucleotide sequence ID" value="NZ_JAJFDX010000006.1"/>
</dbReference>
<evidence type="ECO:0000256" key="1">
    <source>
        <dbReference type="ARBA" id="ARBA00022679"/>
    </source>
</evidence>
<dbReference type="PANTHER" id="PTHR33799:SF1">
    <property type="entry name" value="PTS SYSTEM MANNOSE-SPECIFIC EIIAB COMPONENT-RELATED"/>
    <property type="match status" value="1"/>
</dbReference>
<protein>
    <recommendedName>
        <fullName evidence="2">PTS EIIA type-4 domain-containing protein</fullName>
    </recommendedName>
</protein>
<name>A0ABV1D3C8_9FIRM</name>
<dbReference type="SUPFAM" id="SSF53062">
    <property type="entry name" value="PTS system fructose IIA component-like"/>
    <property type="match status" value="1"/>
</dbReference>
<accession>A0ABV1D3C8</accession>
<proteinExistence type="predicted"/>
<evidence type="ECO:0000259" key="2">
    <source>
        <dbReference type="PROSITE" id="PS51096"/>
    </source>
</evidence>